<gene>
    <name evidence="7" type="ORF">MNEG_7957</name>
</gene>
<dbReference type="GO" id="GO:0004657">
    <property type="term" value="F:proline dehydrogenase activity"/>
    <property type="evidence" value="ECO:0007669"/>
    <property type="project" value="UniProtKB-EC"/>
</dbReference>
<dbReference type="KEGG" id="mng:MNEG_7957"/>
<keyword evidence="8" id="KW-1185">Reference proteome</keyword>
<dbReference type="InterPro" id="IPR002872">
    <property type="entry name" value="Proline_DH_dom"/>
</dbReference>
<evidence type="ECO:0000313" key="7">
    <source>
        <dbReference type="EMBL" id="KIZ00008.1"/>
    </source>
</evidence>
<evidence type="ECO:0000256" key="1">
    <source>
        <dbReference type="ARBA" id="ARBA00005869"/>
    </source>
</evidence>
<evidence type="ECO:0000259" key="6">
    <source>
        <dbReference type="Pfam" id="PF01619"/>
    </source>
</evidence>
<evidence type="ECO:0000256" key="3">
    <source>
        <dbReference type="ARBA" id="ARBA00023002"/>
    </source>
</evidence>
<reference evidence="7 8" key="1">
    <citation type="journal article" date="2013" name="BMC Genomics">
        <title>Reconstruction of the lipid metabolism for the microalga Monoraphidium neglectum from its genome sequence reveals characteristics suitable for biofuel production.</title>
        <authorList>
            <person name="Bogen C."/>
            <person name="Al-Dilaimi A."/>
            <person name="Albersmeier A."/>
            <person name="Wichmann J."/>
            <person name="Grundmann M."/>
            <person name="Rupp O."/>
            <person name="Lauersen K.J."/>
            <person name="Blifernez-Klassen O."/>
            <person name="Kalinowski J."/>
            <person name="Goesmann A."/>
            <person name="Mussgnug J.H."/>
            <person name="Kruse O."/>
        </authorList>
    </citation>
    <scope>NUCLEOTIDE SEQUENCE [LARGE SCALE GENOMIC DNA]</scope>
    <source>
        <strain evidence="7 8">SAG 48.87</strain>
    </source>
</reference>
<dbReference type="InterPro" id="IPR029041">
    <property type="entry name" value="FAD-linked_oxidoreductase-like"/>
</dbReference>
<dbReference type="PANTHER" id="PTHR13914:SF0">
    <property type="entry name" value="PROLINE DEHYDROGENASE 1, MITOCHONDRIAL"/>
    <property type="match status" value="1"/>
</dbReference>
<evidence type="ECO:0000256" key="2">
    <source>
        <dbReference type="ARBA" id="ARBA00012695"/>
    </source>
</evidence>
<dbReference type="STRING" id="145388.A0A0D2JL87"/>
<dbReference type="GO" id="GO:0005739">
    <property type="term" value="C:mitochondrion"/>
    <property type="evidence" value="ECO:0007669"/>
    <property type="project" value="TreeGrafter"/>
</dbReference>
<dbReference type="Proteomes" id="UP000054498">
    <property type="component" value="Unassembled WGS sequence"/>
</dbReference>
<dbReference type="InterPro" id="IPR015659">
    <property type="entry name" value="Proline_oxidase"/>
</dbReference>
<dbReference type="GO" id="GO:0010133">
    <property type="term" value="P:L-proline catabolic process to L-glutamate"/>
    <property type="evidence" value="ECO:0007669"/>
    <property type="project" value="TreeGrafter"/>
</dbReference>
<dbReference type="GeneID" id="25740833"/>
<accession>A0A0D2JL87</accession>
<proteinExistence type="inferred from homology"/>
<dbReference type="EC" id="1.5.5.2" evidence="2 5"/>
<keyword evidence="5" id="KW-0285">Flavoprotein</keyword>
<dbReference type="OrthoDB" id="5464at2759"/>
<keyword evidence="5" id="KW-0274">FAD</keyword>
<keyword evidence="4 5" id="KW-0642">Proline metabolism</keyword>
<dbReference type="Pfam" id="PF01619">
    <property type="entry name" value="Pro_dh"/>
    <property type="match status" value="1"/>
</dbReference>
<evidence type="ECO:0000256" key="5">
    <source>
        <dbReference type="RuleBase" id="RU364054"/>
    </source>
</evidence>
<dbReference type="AlphaFoldDB" id="A0A0D2JL87"/>
<evidence type="ECO:0000256" key="4">
    <source>
        <dbReference type="ARBA" id="ARBA00023062"/>
    </source>
</evidence>
<dbReference type="PANTHER" id="PTHR13914">
    <property type="entry name" value="PROLINE OXIDASE"/>
    <property type="match status" value="1"/>
</dbReference>
<dbReference type="EMBL" id="KK101680">
    <property type="protein sequence ID" value="KIZ00008.1"/>
    <property type="molecule type" value="Genomic_DNA"/>
</dbReference>
<dbReference type="Gene3D" id="3.20.20.220">
    <property type="match status" value="1"/>
</dbReference>
<comment type="similarity">
    <text evidence="1 5">Belongs to the proline oxidase family.</text>
</comment>
<comment type="cofactor">
    <cofactor evidence="5">
        <name>FAD</name>
        <dbReference type="ChEBI" id="CHEBI:57692"/>
    </cofactor>
</comment>
<name>A0A0D2JL87_9CHLO</name>
<sequence>MIEQIKQAGGARTPLSQSYVARALSEGEVELADAMVGRVAALAELADARGVRLMIDAEHTYFQPAIDHTAKALSMQYNKEWPVIFNTYQAYLKGSYTLLMEDMERARRNGFGAKLVRGAYLSLERRRAAAKGQESPIWDTLQDTHDNYNRCMRAVLREVKESGAELMIASHNQDSIEQAVQEMHRLGLPPTGGGVYFGQLLGMADSLTFTLGQNGYEAFKYVPYGPIAEVLPYLVRRAQENSAIVQGAAVARQMDMLRSEIGRRVVRLGRAG</sequence>
<feature type="domain" description="Proline dehydrogenase" evidence="6">
    <location>
        <begin position="18"/>
        <end position="245"/>
    </location>
</feature>
<protein>
    <recommendedName>
        <fullName evidence="2 5">Proline dehydrogenase</fullName>
        <ecNumber evidence="2 5">1.5.5.2</ecNumber>
    </recommendedName>
</protein>
<dbReference type="SUPFAM" id="SSF51730">
    <property type="entry name" value="FAD-linked oxidoreductase"/>
    <property type="match status" value="1"/>
</dbReference>
<comment type="function">
    <text evidence="5">Converts proline to delta-1-pyrroline-5-carboxylate.</text>
</comment>
<dbReference type="RefSeq" id="XP_013899027.1">
    <property type="nucleotide sequence ID" value="XM_014043573.1"/>
</dbReference>
<organism evidence="7 8">
    <name type="scientific">Monoraphidium neglectum</name>
    <dbReference type="NCBI Taxonomy" id="145388"/>
    <lineage>
        <taxon>Eukaryota</taxon>
        <taxon>Viridiplantae</taxon>
        <taxon>Chlorophyta</taxon>
        <taxon>core chlorophytes</taxon>
        <taxon>Chlorophyceae</taxon>
        <taxon>CS clade</taxon>
        <taxon>Sphaeropleales</taxon>
        <taxon>Selenastraceae</taxon>
        <taxon>Monoraphidium</taxon>
    </lineage>
</organism>
<keyword evidence="3 5" id="KW-0560">Oxidoreductase</keyword>
<evidence type="ECO:0000313" key="8">
    <source>
        <dbReference type="Proteomes" id="UP000054498"/>
    </source>
</evidence>
<dbReference type="GO" id="GO:0071949">
    <property type="term" value="F:FAD binding"/>
    <property type="evidence" value="ECO:0007669"/>
    <property type="project" value="TreeGrafter"/>
</dbReference>
<comment type="catalytic activity">
    <reaction evidence="5">
        <text>L-proline + a quinone = (S)-1-pyrroline-5-carboxylate + a quinol + H(+)</text>
        <dbReference type="Rhea" id="RHEA:23784"/>
        <dbReference type="ChEBI" id="CHEBI:15378"/>
        <dbReference type="ChEBI" id="CHEBI:17388"/>
        <dbReference type="ChEBI" id="CHEBI:24646"/>
        <dbReference type="ChEBI" id="CHEBI:60039"/>
        <dbReference type="ChEBI" id="CHEBI:132124"/>
        <dbReference type="EC" id="1.5.5.2"/>
    </reaction>
</comment>